<protein>
    <submittedName>
        <fullName evidence="2">Ras-related protein Rab</fullName>
    </submittedName>
</protein>
<reference evidence="2 3" key="1">
    <citation type="submission" date="2024-03" db="EMBL/GenBank/DDBJ databases">
        <title>The Acrasis kona genome and developmental transcriptomes reveal deep origins of eukaryotic multicellular pathways.</title>
        <authorList>
            <person name="Sheikh S."/>
            <person name="Fu C.-J."/>
            <person name="Brown M.W."/>
            <person name="Baldauf S.L."/>
        </authorList>
    </citation>
    <scope>NUCLEOTIDE SEQUENCE [LARGE SCALE GENOMIC DNA]</scope>
    <source>
        <strain evidence="2 3">ATCC MYA-3509</strain>
    </source>
</reference>
<comment type="caution">
    <text evidence="2">The sequence shown here is derived from an EMBL/GenBank/DDBJ whole genome shotgun (WGS) entry which is preliminary data.</text>
</comment>
<dbReference type="GO" id="GO:0003924">
    <property type="term" value="F:GTPase activity"/>
    <property type="evidence" value="ECO:0007669"/>
    <property type="project" value="InterPro"/>
</dbReference>
<dbReference type="Gene3D" id="3.40.50.300">
    <property type="entry name" value="P-loop containing nucleotide triphosphate hydrolases"/>
    <property type="match status" value="1"/>
</dbReference>
<dbReference type="PANTHER" id="PTHR47978">
    <property type="match status" value="1"/>
</dbReference>
<dbReference type="SUPFAM" id="SSF52540">
    <property type="entry name" value="P-loop containing nucleoside triphosphate hydrolases"/>
    <property type="match status" value="1"/>
</dbReference>
<gene>
    <name evidence="2" type="ORF">AKO1_010741</name>
</gene>
<keyword evidence="3" id="KW-1185">Reference proteome</keyword>
<evidence type="ECO:0000313" key="2">
    <source>
        <dbReference type="EMBL" id="KAL0478872.1"/>
    </source>
</evidence>
<dbReference type="NCBIfam" id="TIGR00231">
    <property type="entry name" value="small_GTP"/>
    <property type="match status" value="1"/>
</dbReference>
<organism evidence="2 3">
    <name type="scientific">Acrasis kona</name>
    <dbReference type="NCBI Taxonomy" id="1008807"/>
    <lineage>
        <taxon>Eukaryota</taxon>
        <taxon>Discoba</taxon>
        <taxon>Heterolobosea</taxon>
        <taxon>Tetramitia</taxon>
        <taxon>Eutetramitia</taxon>
        <taxon>Acrasidae</taxon>
        <taxon>Acrasis</taxon>
    </lineage>
</organism>
<dbReference type="CDD" id="cd00154">
    <property type="entry name" value="Rab"/>
    <property type="match status" value="1"/>
</dbReference>
<dbReference type="AlphaFoldDB" id="A0AAW2YNU5"/>
<dbReference type="Pfam" id="PF00071">
    <property type="entry name" value="Ras"/>
    <property type="match status" value="1"/>
</dbReference>
<dbReference type="GO" id="GO:0005525">
    <property type="term" value="F:GTP binding"/>
    <property type="evidence" value="ECO:0007669"/>
    <property type="project" value="InterPro"/>
</dbReference>
<keyword evidence="1" id="KW-0547">Nucleotide-binding</keyword>
<proteinExistence type="predicted"/>
<evidence type="ECO:0000256" key="1">
    <source>
        <dbReference type="ARBA" id="ARBA00022741"/>
    </source>
</evidence>
<dbReference type="InterPro" id="IPR027417">
    <property type="entry name" value="P-loop_NTPase"/>
</dbReference>
<dbReference type="PRINTS" id="PR00449">
    <property type="entry name" value="RASTRNSFRMNG"/>
</dbReference>
<dbReference type="EMBL" id="JAOPGA020000476">
    <property type="protein sequence ID" value="KAL0478872.1"/>
    <property type="molecule type" value="Genomic_DNA"/>
</dbReference>
<dbReference type="SMART" id="SM00175">
    <property type="entry name" value="RAB"/>
    <property type="match status" value="1"/>
</dbReference>
<evidence type="ECO:0000313" key="3">
    <source>
        <dbReference type="Proteomes" id="UP001431209"/>
    </source>
</evidence>
<dbReference type="PROSITE" id="PS51421">
    <property type="entry name" value="RAS"/>
    <property type="match status" value="1"/>
</dbReference>
<dbReference type="PROSITE" id="PS51419">
    <property type="entry name" value="RAB"/>
    <property type="match status" value="1"/>
</dbReference>
<dbReference type="Proteomes" id="UP001431209">
    <property type="component" value="Unassembled WGS sequence"/>
</dbReference>
<sequence>MNRGLKVLVLGDSNVGKTSIIRRLDKNEFVENYFRTQGPKTTAIHHNKTEINFVDVPKEQVSGNHLQSSRCVLIVYDITNASTFANVGNWWNMIVDYNHDANIIIVGNKSDMSGMQSVPSEVGRKKATNYGIPFFEISCKNNSQIAAVLDKIVQMSTVVSIPLEVTVPFKVHRNIDIIPFWRSTLSFLTCNAVFSNDVKYTPLLSDDGEDQNNIPMQ</sequence>
<dbReference type="SMART" id="SM00173">
    <property type="entry name" value="RAS"/>
    <property type="match status" value="1"/>
</dbReference>
<name>A0AAW2YNU5_9EUKA</name>
<accession>A0AAW2YNU5</accession>
<dbReference type="InterPro" id="IPR005225">
    <property type="entry name" value="Small_GTP-bd"/>
</dbReference>
<dbReference type="InterPro" id="IPR001806">
    <property type="entry name" value="Small_GTPase"/>
</dbReference>
<dbReference type="SMART" id="SM00174">
    <property type="entry name" value="RHO"/>
    <property type="match status" value="1"/>
</dbReference>